<dbReference type="GO" id="GO:0005737">
    <property type="term" value="C:cytoplasm"/>
    <property type="evidence" value="ECO:0007669"/>
    <property type="project" value="TreeGrafter"/>
</dbReference>
<dbReference type="SUPFAM" id="SSF56112">
    <property type="entry name" value="Protein kinase-like (PK-like)"/>
    <property type="match status" value="1"/>
</dbReference>
<proteinExistence type="inferred from homology"/>
<dbReference type="EMBL" id="OC854592">
    <property type="protein sequence ID" value="CAD7619604.1"/>
    <property type="molecule type" value="Genomic_DNA"/>
</dbReference>
<dbReference type="Pfam" id="PF01633">
    <property type="entry name" value="Choline_kinase"/>
    <property type="match status" value="1"/>
</dbReference>
<keyword evidence="1" id="KW-0594">Phospholipid biosynthesis</keyword>
<evidence type="ECO:0000313" key="5">
    <source>
        <dbReference type="Proteomes" id="UP000759131"/>
    </source>
</evidence>
<dbReference type="PANTHER" id="PTHR22603">
    <property type="entry name" value="CHOLINE/ETHANOALAMINE KINASE"/>
    <property type="match status" value="1"/>
</dbReference>
<sequence length="278" mass="32406">MAESNIRFEELVRGETPEDIKERCLELCKEYLSDNWRQQTVDTISVRRITGGLSNQLYYCGITSPSIESTVAQEVVIRLYGSKWFNNLNTEGNERITDMRSERLSDVITSLMVSEHNLGPKIYGLFDGGQIQHFYHMRNINLEDQSNSKFAEELFRKIARIHAIETPLPKKEWILEEYNLHYKEAFKRFPINELIDKYNCKSLKENNLKNEIQWLNNLITKTKSPIVFSHNDFLSHNIMVLNKETDSGDQLLVIDYEYSSYGQRGYDLGSVIGEWGIS</sequence>
<keyword evidence="5" id="KW-1185">Reference proteome</keyword>
<organism evidence="4">
    <name type="scientific">Medioppia subpectinata</name>
    <dbReference type="NCBI Taxonomy" id="1979941"/>
    <lineage>
        <taxon>Eukaryota</taxon>
        <taxon>Metazoa</taxon>
        <taxon>Ecdysozoa</taxon>
        <taxon>Arthropoda</taxon>
        <taxon>Chelicerata</taxon>
        <taxon>Arachnida</taxon>
        <taxon>Acari</taxon>
        <taxon>Acariformes</taxon>
        <taxon>Sarcoptiformes</taxon>
        <taxon>Oribatida</taxon>
        <taxon>Brachypylina</taxon>
        <taxon>Oppioidea</taxon>
        <taxon>Oppiidae</taxon>
        <taxon>Medioppia</taxon>
    </lineage>
</organism>
<evidence type="ECO:0008006" key="6">
    <source>
        <dbReference type="Google" id="ProtNLM"/>
    </source>
</evidence>
<evidence type="ECO:0000256" key="1">
    <source>
        <dbReference type="ARBA" id="ARBA00023209"/>
    </source>
</evidence>
<accession>A0A7R9KBG8</accession>
<dbReference type="InterPro" id="IPR011009">
    <property type="entry name" value="Kinase-like_dom_sf"/>
</dbReference>
<dbReference type="EMBL" id="CAJPIZ010000017">
    <property type="protein sequence ID" value="CAG2100034.1"/>
    <property type="molecule type" value="Genomic_DNA"/>
</dbReference>
<dbReference type="GO" id="GO:0004103">
    <property type="term" value="F:choline kinase activity"/>
    <property type="evidence" value="ECO:0007669"/>
    <property type="project" value="TreeGrafter"/>
</dbReference>
<dbReference type="Proteomes" id="UP000759131">
    <property type="component" value="Unassembled WGS sequence"/>
</dbReference>
<protein>
    <recommendedName>
        <fullName evidence="6">Choline kinase</fullName>
    </recommendedName>
</protein>
<dbReference type="GO" id="GO:0006646">
    <property type="term" value="P:phosphatidylethanolamine biosynthetic process"/>
    <property type="evidence" value="ECO:0007669"/>
    <property type="project" value="TreeGrafter"/>
</dbReference>
<evidence type="ECO:0000256" key="3">
    <source>
        <dbReference type="ARBA" id="ARBA00038211"/>
    </source>
</evidence>
<dbReference type="Gene3D" id="3.90.1200.10">
    <property type="match status" value="1"/>
</dbReference>
<keyword evidence="1" id="KW-0443">Lipid metabolism</keyword>
<keyword evidence="2" id="KW-1208">Phospholipid metabolism</keyword>
<evidence type="ECO:0000313" key="4">
    <source>
        <dbReference type="EMBL" id="CAD7619604.1"/>
    </source>
</evidence>
<dbReference type="Gene3D" id="3.30.200.20">
    <property type="entry name" value="Phosphorylase Kinase, domain 1"/>
    <property type="match status" value="1"/>
</dbReference>
<evidence type="ECO:0000256" key="2">
    <source>
        <dbReference type="ARBA" id="ARBA00023264"/>
    </source>
</evidence>
<dbReference type="AlphaFoldDB" id="A0A7R9KBG8"/>
<comment type="similarity">
    <text evidence="3">Belongs to the choline/ethanolamine kinase family.</text>
</comment>
<name>A0A7R9KBG8_9ACAR</name>
<dbReference type="PANTHER" id="PTHR22603:SF93">
    <property type="entry name" value="RE24176P"/>
    <property type="match status" value="1"/>
</dbReference>
<reference evidence="4" key="1">
    <citation type="submission" date="2020-11" db="EMBL/GenBank/DDBJ databases">
        <authorList>
            <person name="Tran Van P."/>
        </authorList>
    </citation>
    <scope>NUCLEOTIDE SEQUENCE</scope>
</reference>
<dbReference type="GO" id="GO:0004305">
    <property type="term" value="F:ethanolamine kinase activity"/>
    <property type="evidence" value="ECO:0007669"/>
    <property type="project" value="TreeGrafter"/>
</dbReference>
<gene>
    <name evidence="4" type="ORF">OSB1V03_LOCUS104</name>
</gene>
<dbReference type="OrthoDB" id="6516455at2759"/>
<keyword evidence="1" id="KW-0444">Lipid biosynthesis</keyword>